<evidence type="ECO:0000313" key="1">
    <source>
        <dbReference type="EMBL" id="RFU77336.1"/>
    </source>
</evidence>
<accession>A0A395NMQ3</accession>
<sequence>MGSYINSTDPTPFDQIIVISQKVINESFQNMWELAQLDDAASPLKHFERSVRGGDYLKTDIGAPSVQLQVTTKDPMLYFMLRMTSGSLLLYLTNNPDDDSHIQWDIDNWVFAFSVTISRKYIDKNSAEYKQFKDRAGLPNWDFSLARLFIDASSTTKWNPDLSNFGDRQQDFKNLPTPARATFETFIQTWLNAMNDDGCDILGYSAQASQDTSDQYQPTFPPTSIDYDTYPWRDTPTSQDQNNIDSNGLCYLMMSNFISPASKSISYSGQYVDVTNHDATYVLNRGLFWPWMFTVLRNVVVSMVPFPDTPILYWDNSDPSHPYAGGMGYHFGDYEAGVKDYQFVSSGPGQWSWVGRPLTSSKQVYNPGNSGDSETIHEWTNIITPTTPVNPSGGTLTFTAGSEQITLTGKSSFVFRVDHDTGKRNKYTLMTFVLNWTIGIAMASVEDGGVVFRISSTAVNCNATSEGNLSWNPPADVVASEFKSQMTSSLSSAVGKAEADLMNALANQHRLFLPAKGSFLMRDPVFSSKGDLMVGLTYNGADPPKPQ</sequence>
<protein>
    <submittedName>
        <fullName evidence="1">Uncharacterized protein</fullName>
    </submittedName>
</protein>
<dbReference type="OrthoDB" id="5429442at2759"/>
<evidence type="ECO:0000313" key="2">
    <source>
        <dbReference type="Proteomes" id="UP000266272"/>
    </source>
</evidence>
<dbReference type="EMBL" id="PXOA01000288">
    <property type="protein sequence ID" value="RFU77336.1"/>
    <property type="molecule type" value="Genomic_DNA"/>
</dbReference>
<proteinExistence type="predicted"/>
<reference evidence="1 2" key="1">
    <citation type="journal article" date="2018" name="PLoS Pathog.">
        <title>Evolution of structural diversity of trichothecenes, a family of toxins produced by plant pathogenic and entomopathogenic fungi.</title>
        <authorList>
            <person name="Proctor R.H."/>
            <person name="McCormick S.P."/>
            <person name="Kim H.S."/>
            <person name="Cardoza R.E."/>
            <person name="Stanley A.M."/>
            <person name="Lindo L."/>
            <person name="Kelly A."/>
            <person name="Brown D.W."/>
            <person name="Lee T."/>
            <person name="Vaughan M.M."/>
            <person name="Alexander N.J."/>
            <person name="Busman M."/>
            <person name="Gutierrez S."/>
        </authorList>
    </citation>
    <scope>NUCLEOTIDE SEQUENCE [LARGE SCALE GENOMIC DNA]</scope>
    <source>
        <strain evidence="1 2">IBT 40837</strain>
    </source>
</reference>
<comment type="caution">
    <text evidence="1">The sequence shown here is derived from an EMBL/GenBank/DDBJ whole genome shotgun (WGS) entry which is preliminary data.</text>
</comment>
<dbReference type="AlphaFoldDB" id="A0A395NMQ3"/>
<organism evidence="1 2">
    <name type="scientific">Trichoderma arundinaceum</name>
    <dbReference type="NCBI Taxonomy" id="490622"/>
    <lineage>
        <taxon>Eukaryota</taxon>
        <taxon>Fungi</taxon>
        <taxon>Dikarya</taxon>
        <taxon>Ascomycota</taxon>
        <taxon>Pezizomycotina</taxon>
        <taxon>Sordariomycetes</taxon>
        <taxon>Hypocreomycetidae</taxon>
        <taxon>Hypocreales</taxon>
        <taxon>Hypocreaceae</taxon>
        <taxon>Trichoderma</taxon>
    </lineage>
</organism>
<name>A0A395NMQ3_TRIAR</name>
<keyword evidence="2" id="KW-1185">Reference proteome</keyword>
<dbReference type="Proteomes" id="UP000266272">
    <property type="component" value="Unassembled WGS sequence"/>
</dbReference>
<gene>
    <name evidence="1" type="ORF">TARUN_4888</name>
</gene>